<dbReference type="InterPro" id="IPR052931">
    <property type="entry name" value="Prophage_regulatory_activator"/>
</dbReference>
<dbReference type="AlphaFoldDB" id="A0A916TN10"/>
<accession>A0A916TN10</accession>
<proteinExistence type="predicted"/>
<comment type="caution">
    <text evidence="1">The sequence shown here is derived from an EMBL/GenBank/DDBJ whole genome shotgun (WGS) entry which is preliminary data.</text>
</comment>
<evidence type="ECO:0008006" key="3">
    <source>
        <dbReference type="Google" id="ProtNLM"/>
    </source>
</evidence>
<evidence type="ECO:0000313" key="1">
    <source>
        <dbReference type="EMBL" id="GGB62953.1"/>
    </source>
</evidence>
<dbReference type="PANTHER" id="PTHR36154">
    <property type="entry name" value="DNA-BINDING TRANSCRIPTIONAL ACTIVATOR ALPA"/>
    <property type="match status" value="1"/>
</dbReference>
<evidence type="ECO:0000313" key="2">
    <source>
        <dbReference type="Proteomes" id="UP000605148"/>
    </source>
</evidence>
<gene>
    <name evidence="1" type="ORF">GCM10011316_38560</name>
</gene>
<reference evidence="1" key="2">
    <citation type="submission" date="2020-09" db="EMBL/GenBank/DDBJ databases">
        <authorList>
            <person name="Sun Q."/>
            <person name="Zhou Y."/>
        </authorList>
    </citation>
    <scope>NUCLEOTIDE SEQUENCE</scope>
    <source>
        <strain evidence="1">CGMCC 1.12426</strain>
    </source>
</reference>
<dbReference type="RefSeq" id="WP_150497820.1">
    <property type="nucleotide sequence ID" value="NZ_BMFA01000018.1"/>
</dbReference>
<reference evidence="1" key="1">
    <citation type="journal article" date="2014" name="Int. J. Syst. Evol. Microbiol.">
        <title>Complete genome sequence of Corynebacterium casei LMG S-19264T (=DSM 44701T), isolated from a smear-ripened cheese.</title>
        <authorList>
            <consortium name="US DOE Joint Genome Institute (JGI-PGF)"/>
            <person name="Walter F."/>
            <person name="Albersmeier A."/>
            <person name="Kalinowski J."/>
            <person name="Ruckert C."/>
        </authorList>
    </citation>
    <scope>NUCLEOTIDE SEQUENCE</scope>
    <source>
        <strain evidence="1">CGMCC 1.12426</strain>
    </source>
</reference>
<sequence>MQETVLRLPDVVKRTGLKKSSIYNYMTAGDFPTPFKIGARANGWSEQEINAWIESRKACRGGAQ</sequence>
<organism evidence="1 2">
    <name type="scientific">Roseibium aquae</name>
    <dbReference type="NCBI Taxonomy" id="1323746"/>
    <lineage>
        <taxon>Bacteria</taxon>
        <taxon>Pseudomonadati</taxon>
        <taxon>Pseudomonadota</taxon>
        <taxon>Alphaproteobacteria</taxon>
        <taxon>Hyphomicrobiales</taxon>
        <taxon>Stappiaceae</taxon>
        <taxon>Roseibium</taxon>
    </lineage>
</organism>
<dbReference type="Gene3D" id="1.10.238.160">
    <property type="match status" value="1"/>
</dbReference>
<protein>
    <recommendedName>
        <fullName evidence="3">AlpA family transcriptional regulator</fullName>
    </recommendedName>
</protein>
<dbReference type="OrthoDB" id="9801242at2"/>
<dbReference type="EMBL" id="BMFA01000018">
    <property type="protein sequence ID" value="GGB62953.1"/>
    <property type="molecule type" value="Genomic_DNA"/>
</dbReference>
<name>A0A916TN10_9HYPH</name>
<dbReference type="Proteomes" id="UP000605148">
    <property type="component" value="Unassembled WGS sequence"/>
</dbReference>
<dbReference type="Pfam" id="PF05930">
    <property type="entry name" value="Phage_AlpA"/>
    <property type="match status" value="1"/>
</dbReference>
<dbReference type="InterPro" id="IPR010260">
    <property type="entry name" value="AlpA"/>
</dbReference>
<dbReference type="PANTHER" id="PTHR36154:SF1">
    <property type="entry name" value="DNA-BINDING TRANSCRIPTIONAL ACTIVATOR ALPA"/>
    <property type="match status" value="1"/>
</dbReference>
<keyword evidence="2" id="KW-1185">Reference proteome</keyword>